<evidence type="ECO:0000256" key="2">
    <source>
        <dbReference type="SAM" id="Coils"/>
    </source>
</evidence>
<gene>
    <name evidence="5" type="ORF">EWB00_001382</name>
</gene>
<dbReference type="CDD" id="cd06859">
    <property type="entry name" value="PX_SNX1_2_like"/>
    <property type="match status" value="1"/>
</dbReference>
<sequence length="441" mass="50120">MLEDGFTELNLDDNSENILNESLDSESCLRTSFTPERNVAHEVLPTDTSKGTSVNTISGDAFVKITSPAKVGEGISSYIVYRVNTKCNGKDFSVFRRFSDFLGLHERLVSKYLSEGVIVPPVPSKDMLATTKVKISKDVSAENEFVERRRIALERFLSRVLAHPVLRVDEDVCEFLQHDGELPRSTNTQLLSGAAAIKVMKNLGDAIGKLAYKVDDPEENTAEEFFYQKADELDIWEKQLKRLHSSLLNLVSGDNDLANAEAGLSRSILLLANVEENTGLAQALHHLAETEGHIADLHALQADALTCHLVEYSREILGMVQACKDVLSERVRIYRTWRTAESNLRSKREQKIRMEMSGRSDHKKMAMITMELEDLENRVDQAQHKFNNISENTKREFQNFDFNRFAYFKQATTEYLELLLQIQLKVLENWEKYLSHTNGIN</sequence>
<proteinExistence type="evidence at transcript level"/>
<dbReference type="InterPro" id="IPR027267">
    <property type="entry name" value="AH/BAR_dom_sf"/>
</dbReference>
<keyword evidence="6" id="KW-1185">Reference proteome</keyword>
<dbReference type="EMBL" id="SKCS01000015">
    <property type="protein sequence ID" value="TNN20978.1"/>
    <property type="molecule type" value="Genomic_DNA"/>
</dbReference>
<dbReference type="SUPFAM" id="SSF64268">
    <property type="entry name" value="PX domain"/>
    <property type="match status" value="1"/>
</dbReference>
<dbReference type="InterPro" id="IPR015404">
    <property type="entry name" value="Vps5_C"/>
</dbReference>
<dbReference type="Pfam" id="PF00787">
    <property type="entry name" value="PX"/>
    <property type="match status" value="1"/>
</dbReference>
<dbReference type="Gene3D" id="1.20.1270.60">
    <property type="entry name" value="Arfaptin homology (AH) domain/BAR domain"/>
    <property type="match status" value="1"/>
</dbReference>
<dbReference type="GO" id="GO:0010008">
    <property type="term" value="C:endosome membrane"/>
    <property type="evidence" value="ECO:0007669"/>
    <property type="project" value="TreeGrafter"/>
</dbReference>
<dbReference type="GO" id="GO:0034498">
    <property type="term" value="P:early endosome to Golgi transport"/>
    <property type="evidence" value="ECO:0007669"/>
    <property type="project" value="TreeGrafter"/>
</dbReference>
<evidence type="ECO:0000259" key="3">
    <source>
        <dbReference type="PROSITE" id="PS50195"/>
    </source>
</evidence>
<accession>Q5DFB1</accession>
<dbReference type="STRING" id="6182.Q5DFB1"/>
<reference evidence="4" key="1">
    <citation type="submission" date="2004-11" db="EMBL/GenBank/DDBJ databases">
        <title>The full-length cDNA sequences of Schistosoma japonicum genes.</title>
        <authorList>
            <person name="Han Z."/>
        </authorList>
    </citation>
    <scope>NUCLEOTIDE SEQUENCE</scope>
</reference>
<dbReference type="EMBL" id="AY813763">
    <property type="protein sequence ID" value="AAW25495.1"/>
    <property type="molecule type" value="mRNA"/>
</dbReference>
<reference evidence="5 6" key="3">
    <citation type="submission" date="2019-03" db="EMBL/GenBank/DDBJ databases">
        <title>An improved genome assembly of the fluke Schistosoma japonicum.</title>
        <authorList>
            <person name="Hu W."/>
            <person name="Luo F."/>
            <person name="Yin M."/>
            <person name="Mo X."/>
            <person name="Sun C."/>
            <person name="Wu Q."/>
            <person name="Zhu B."/>
            <person name="Xiang M."/>
            <person name="Wang J."/>
            <person name="Wang Y."/>
            <person name="Zhang T."/>
            <person name="Xu B."/>
            <person name="Zheng H."/>
            <person name="Feng Z."/>
        </authorList>
    </citation>
    <scope>NUCLEOTIDE SEQUENCE [LARGE SCALE GENOMIC DNA]</scope>
    <source>
        <strain evidence="5">HuSjv2</strain>
        <tissue evidence="5">Worms</tissue>
    </source>
</reference>
<dbReference type="InterPro" id="IPR036871">
    <property type="entry name" value="PX_dom_sf"/>
</dbReference>
<dbReference type="EMBL" id="SKCS01000015">
    <property type="protein sequence ID" value="TNN20979.1"/>
    <property type="molecule type" value="Genomic_DNA"/>
</dbReference>
<feature type="coiled-coil region" evidence="2">
    <location>
        <begin position="365"/>
        <end position="392"/>
    </location>
</feature>
<evidence type="ECO:0000313" key="6">
    <source>
        <dbReference type="Proteomes" id="UP000311919"/>
    </source>
</evidence>
<reference evidence="4" key="2">
    <citation type="journal article" date="2006" name="PLoS Pathog.">
        <title>New perspectives on host-parasite interplay by comparative transcriptomic and proteomic analyses of Schistosoma japonicum.</title>
        <authorList>
            <person name="Liu F."/>
            <person name="Lu J."/>
            <person name="Hu W."/>
            <person name="Wang S.Y."/>
            <person name="Cui S.J."/>
            <person name="Chi M."/>
            <person name="Yan Q."/>
            <person name="Wang X.R."/>
            <person name="Song H.D."/>
            <person name="Xu X.N."/>
            <person name="Wang J.J."/>
            <person name="Zhang X.L."/>
            <person name="Zhang X."/>
            <person name="Wang Z.Q."/>
            <person name="Xue C.L."/>
            <person name="Brindley P.J."/>
            <person name="McManus D.P."/>
            <person name="Yang P.Y."/>
            <person name="Feng Z."/>
            <person name="Chen Z."/>
            <person name="Han Z.G."/>
        </authorList>
    </citation>
    <scope>NUCLEOTIDE SEQUENCE</scope>
</reference>
<dbReference type="PANTHER" id="PTHR10555:SF170">
    <property type="entry name" value="FI18122P1"/>
    <property type="match status" value="1"/>
</dbReference>
<dbReference type="OrthoDB" id="271164at2759"/>
<evidence type="ECO:0000256" key="1">
    <source>
        <dbReference type="ARBA" id="ARBA00010883"/>
    </source>
</evidence>
<dbReference type="EMBL" id="SKCS01000015">
    <property type="protein sequence ID" value="TNN20981.1"/>
    <property type="molecule type" value="Genomic_DNA"/>
</dbReference>
<dbReference type="GO" id="GO:0035091">
    <property type="term" value="F:phosphatidylinositol binding"/>
    <property type="evidence" value="ECO:0007669"/>
    <property type="project" value="InterPro"/>
</dbReference>
<protein>
    <submittedName>
        <fullName evidence="4">SJCHGC09265 protein</fullName>
    </submittedName>
    <submittedName>
        <fullName evidence="5">Sorting nexin-2 isoform 1</fullName>
    </submittedName>
</protein>
<dbReference type="SMART" id="SM00312">
    <property type="entry name" value="PX"/>
    <property type="match status" value="1"/>
</dbReference>
<dbReference type="Gene3D" id="3.30.1520.10">
    <property type="entry name" value="Phox-like domain"/>
    <property type="match status" value="1"/>
</dbReference>
<dbReference type="Pfam" id="PF09325">
    <property type="entry name" value="Vps5"/>
    <property type="match status" value="1"/>
</dbReference>
<dbReference type="SUPFAM" id="SSF103657">
    <property type="entry name" value="BAR/IMD domain-like"/>
    <property type="match status" value="1"/>
</dbReference>
<name>Q5DFB1_SCHJA</name>
<dbReference type="AlphaFoldDB" id="Q5DFB1"/>
<comment type="similarity">
    <text evidence="1">Belongs to the sorting nexin family.</text>
</comment>
<evidence type="ECO:0000313" key="4">
    <source>
        <dbReference type="EMBL" id="AAW25495.1"/>
    </source>
</evidence>
<dbReference type="InterPro" id="IPR001683">
    <property type="entry name" value="PX_dom"/>
</dbReference>
<evidence type="ECO:0000313" key="5">
    <source>
        <dbReference type="EMBL" id="TNN20977.1"/>
    </source>
</evidence>
<dbReference type="GO" id="GO:0005829">
    <property type="term" value="C:cytosol"/>
    <property type="evidence" value="ECO:0007669"/>
    <property type="project" value="GOC"/>
</dbReference>
<dbReference type="PROSITE" id="PS50195">
    <property type="entry name" value="PX"/>
    <property type="match status" value="1"/>
</dbReference>
<keyword evidence="2" id="KW-0175">Coiled coil</keyword>
<organism evidence="4">
    <name type="scientific">Schistosoma japonicum</name>
    <name type="common">Blood fluke</name>
    <dbReference type="NCBI Taxonomy" id="6182"/>
    <lineage>
        <taxon>Eukaryota</taxon>
        <taxon>Metazoa</taxon>
        <taxon>Spiralia</taxon>
        <taxon>Lophotrochozoa</taxon>
        <taxon>Platyhelminthes</taxon>
        <taxon>Trematoda</taxon>
        <taxon>Digenea</taxon>
        <taxon>Strigeidida</taxon>
        <taxon>Schistosomatoidea</taxon>
        <taxon>Schistosomatidae</taxon>
        <taxon>Schistosoma</taxon>
    </lineage>
</organism>
<dbReference type="EMBL" id="SKCS01000015">
    <property type="protein sequence ID" value="TNN20977.1"/>
    <property type="molecule type" value="Genomic_DNA"/>
</dbReference>
<dbReference type="PANTHER" id="PTHR10555">
    <property type="entry name" value="SORTING NEXIN"/>
    <property type="match status" value="1"/>
</dbReference>
<feature type="domain" description="PX" evidence="3">
    <location>
        <begin position="59"/>
        <end position="182"/>
    </location>
</feature>
<dbReference type="Proteomes" id="UP000311919">
    <property type="component" value="Unassembled WGS sequence"/>
</dbReference>
<dbReference type="CDD" id="cd07623">
    <property type="entry name" value="BAR_SNX1_2"/>
    <property type="match status" value="1"/>
</dbReference>